<dbReference type="InterPro" id="IPR019896">
    <property type="entry name" value="Polysacch_pyruvyl_Trfase_CsaB"/>
</dbReference>
<name>A0A399ECI8_9DEIN</name>
<dbReference type="GO" id="GO:0016740">
    <property type="term" value="F:transferase activity"/>
    <property type="evidence" value="ECO:0007669"/>
    <property type="project" value="UniProtKB-KW"/>
</dbReference>
<dbReference type="Pfam" id="PF04230">
    <property type="entry name" value="PS_pyruv_trans"/>
    <property type="match status" value="1"/>
</dbReference>
<evidence type="ECO:0000313" key="3">
    <source>
        <dbReference type="EMBL" id="RIH81648.1"/>
    </source>
</evidence>
<comment type="caution">
    <text evidence="3">The sequence shown here is derived from an EMBL/GenBank/DDBJ whole genome shotgun (WGS) entry which is preliminary data.</text>
</comment>
<keyword evidence="3" id="KW-0808">Transferase</keyword>
<reference evidence="3 4" key="1">
    <citation type="submission" date="2018-08" db="EMBL/GenBank/DDBJ databases">
        <title>Meiothermus terrae DSM 26712 genome sequencing project.</title>
        <authorList>
            <person name="Da Costa M.S."/>
            <person name="Albuquerque L."/>
            <person name="Raposo P."/>
            <person name="Froufe H.J.C."/>
            <person name="Barroso C.S."/>
            <person name="Egas C."/>
        </authorList>
    </citation>
    <scope>NUCLEOTIDE SEQUENCE [LARGE SCALE GENOMIC DNA]</scope>
    <source>
        <strain evidence="3 4">DSM 26712</strain>
    </source>
</reference>
<sequence>MVVALSGYYGFHNAGDEALLEAIVQEVKARGHTPLVLSKNPAETQQRYGVRAVKRAHPLEVWRALGEADLLLSGGGTLLQDKTSSASLWYYLSVIRMARTRGKPVHVFNQSLGPLSPRGERAVQRALKGVQVFMRDRDSLEYARRLGLQAELGADCAMLLNPPPVEREPKMVVLVPRAGFDAANRTLAQAAERLRELGYEVVILAMQPGHDEGALEFFPGFTAELAWDPRRVFYLLAQAGYVISIRLHGVILAAAAGTPFAGLSYDPKVAGFCRDARAPFQEIPGEPEAFVRLVEQNVQPDWGAVQEMKARASASFDRVLSGPRDRKVASSRN</sequence>
<organism evidence="3 4">
    <name type="scientific">Calidithermus terrae</name>
    <dbReference type="NCBI Taxonomy" id="1408545"/>
    <lineage>
        <taxon>Bacteria</taxon>
        <taxon>Thermotogati</taxon>
        <taxon>Deinococcota</taxon>
        <taxon>Deinococci</taxon>
        <taxon>Thermales</taxon>
        <taxon>Thermaceae</taxon>
        <taxon>Calidithermus</taxon>
    </lineage>
</organism>
<dbReference type="PANTHER" id="PTHR36836">
    <property type="entry name" value="COLANIC ACID BIOSYNTHESIS PROTEIN WCAK"/>
    <property type="match status" value="1"/>
</dbReference>
<dbReference type="InterPro" id="IPR007345">
    <property type="entry name" value="Polysacch_pyruvyl_Trfase"/>
</dbReference>
<dbReference type="EMBL" id="QXDL01000158">
    <property type="protein sequence ID" value="RIH81648.1"/>
    <property type="molecule type" value="Genomic_DNA"/>
</dbReference>
<dbReference type="OrthoDB" id="3199616at2"/>
<feature type="region of interest" description="Disordered" evidence="1">
    <location>
        <begin position="313"/>
        <end position="333"/>
    </location>
</feature>
<proteinExistence type="predicted"/>
<gene>
    <name evidence="3" type="ORF">Mterra_03039</name>
</gene>
<evidence type="ECO:0000256" key="1">
    <source>
        <dbReference type="SAM" id="MobiDB-lite"/>
    </source>
</evidence>
<evidence type="ECO:0000313" key="4">
    <source>
        <dbReference type="Proteomes" id="UP000265715"/>
    </source>
</evidence>
<keyword evidence="4" id="KW-1185">Reference proteome</keyword>
<evidence type="ECO:0000259" key="2">
    <source>
        <dbReference type="Pfam" id="PF04230"/>
    </source>
</evidence>
<protein>
    <submittedName>
        <fullName evidence="3">Polysaccharide pyruvyl transferase CsaB</fullName>
    </submittedName>
</protein>
<accession>A0A399ECI8</accession>
<dbReference type="Proteomes" id="UP000265715">
    <property type="component" value="Unassembled WGS sequence"/>
</dbReference>
<feature type="domain" description="Polysaccharide pyruvyl transferase" evidence="2">
    <location>
        <begin position="13"/>
        <end position="267"/>
    </location>
</feature>
<dbReference type="AlphaFoldDB" id="A0A399ECI8"/>
<dbReference type="RefSeq" id="WP_119315999.1">
    <property type="nucleotide sequence ID" value="NZ_QXDL01000158.1"/>
</dbReference>
<dbReference type="NCBIfam" id="TIGR03609">
    <property type="entry name" value="S_layer_CsaB"/>
    <property type="match status" value="1"/>
</dbReference>
<feature type="compositionally biased region" description="Basic and acidic residues" evidence="1">
    <location>
        <begin position="323"/>
        <end position="333"/>
    </location>
</feature>
<dbReference type="PANTHER" id="PTHR36836:SF1">
    <property type="entry name" value="COLANIC ACID BIOSYNTHESIS PROTEIN WCAK"/>
    <property type="match status" value="1"/>
</dbReference>